<keyword evidence="2" id="KW-1185">Reference proteome</keyword>
<dbReference type="EMBL" id="UYSU01006821">
    <property type="protein sequence ID" value="VDL88154.1"/>
    <property type="molecule type" value="Genomic_DNA"/>
</dbReference>
<dbReference type="Proteomes" id="UP000275846">
    <property type="component" value="Unassembled WGS sequence"/>
</dbReference>
<evidence type="ECO:0000313" key="1">
    <source>
        <dbReference type="EMBL" id="VDL88154.1"/>
    </source>
</evidence>
<reference evidence="1 2" key="1">
    <citation type="submission" date="2018-11" db="EMBL/GenBank/DDBJ databases">
        <authorList>
            <consortium name="Pathogen Informatics"/>
        </authorList>
    </citation>
    <scope>NUCLEOTIDE SEQUENCE [LARGE SCALE GENOMIC DNA]</scope>
    <source>
        <strain evidence="1 2">NST_G2</strain>
    </source>
</reference>
<dbReference type="AlphaFoldDB" id="A0A3P7DMJ9"/>
<gene>
    <name evidence="1" type="ORF">SSLN_LOCUS1769</name>
</gene>
<protein>
    <submittedName>
        <fullName evidence="1">Uncharacterized protein</fullName>
    </submittedName>
</protein>
<proteinExistence type="predicted"/>
<dbReference type="OrthoDB" id="6278072at2759"/>
<sequence length="182" mass="20709">MEQCSKRNGLVQLEEAVQHLVDPITELKTQECYIQDHFTIFEMSITKTQTKPQCHSPRNEGLFNATECTIQTVSVFIFLKLIKGSILDVSYNINTIDFIQIDIPGAVLTTKLMETAADNGTSPQHILQLADLSIQNIFSIIDARRRSISIANVRTWKTWALVNTKRLLRKAFIERGGVQCQW</sequence>
<evidence type="ECO:0000313" key="2">
    <source>
        <dbReference type="Proteomes" id="UP000275846"/>
    </source>
</evidence>
<name>A0A3P7DMJ9_SCHSO</name>
<accession>A0A3P7DMJ9</accession>
<organism evidence="1 2">
    <name type="scientific">Schistocephalus solidus</name>
    <name type="common">Tapeworm</name>
    <dbReference type="NCBI Taxonomy" id="70667"/>
    <lineage>
        <taxon>Eukaryota</taxon>
        <taxon>Metazoa</taxon>
        <taxon>Spiralia</taxon>
        <taxon>Lophotrochozoa</taxon>
        <taxon>Platyhelminthes</taxon>
        <taxon>Cestoda</taxon>
        <taxon>Eucestoda</taxon>
        <taxon>Diphyllobothriidea</taxon>
        <taxon>Diphyllobothriidae</taxon>
        <taxon>Schistocephalus</taxon>
    </lineage>
</organism>